<evidence type="ECO:0000313" key="7">
    <source>
        <dbReference type="EnsemblPlants" id="ORUFI04G09730.1"/>
    </source>
</evidence>
<comment type="similarity">
    <text evidence="1">Belongs to the cystatin family. Phytocystatin subfamily.</text>
</comment>
<keyword evidence="8" id="KW-1185">Reference proteome</keyword>
<keyword evidence="2" id="KW-0646">Protease inhibitor</keyword>
<dbReference type="Gene3D" id="3.10.450.10">
    <property type="match status" value="1"/>
</dbReference>
<dbReference type="PANTHER" id="PTHR47373">
    <property type="entry name" value="CYSTEINE PROTEINASE INHIBITOR 2"/>
    <property type="match status" value="1"/>
</dbReference>
<keyword evidence="4" id="KW-0611">Plant defense</keyword>
<feature type="domain" description="Cystatin" evidence="6">
    <location>
        <begin position="37"/>
        <end position="147"/>
    </location>
</feature>
<keyword evidence="3" id="KW-0789">Thiol protease inhibitor</keyword>
<accession>A0A0E0P7P8</accession>
<proteinExistence type="inferred from homology"/>
<name>A0A0E0P7P8_ORYRU</name>
<dbReference type="Gramene" id="ORUFI04G09730.1">
    <property type="protein sequence ID" value="ORUFI04G09730.1"/>
    <property type="gene ID" value="ORUFI04G09730"/>
</dbReference>
<dbReference type="InterPro" id="IPR000010">
    <property type="entry name" value="Cystatin_dom"/>
</dbReference>
<evidence type="ECO:0000256" key="1">
    <source>
        <dbReference type="ARBA" id="ARBA00007233"/>
    </source>
</evidence>
<dbReference type="Proteomes" id="UP000008022">
    <property type="component" value="Unassembled WGS sequence"/>
</dbReference>
<dbReference type="SMART" id="SM00043">
    <property type="entry name" value="CY"/>
    <property type="match status" value="1"/>
</dbReference>
<feature type="signal peptide" evidence="5">
    <location>
        <begin position="1"/>
        <end position="22"/>
    </location>
</feature>
<evidence type="ECO:0000313" key="8">
    <source>
        <dbReference type="Proteomes" id="UP000008022"/>
    </source>
</evidence>
<dbReference type="EnsemblPlants" id="ORUFI04G09730.1">
    <property type="protein sequence ID" value="ORUFI04G09730.1"/>
    <property type="gene ID" value="ORUFI04G09730"/>
</dbReference>
<evidence type="ECO:0000256" key="5">
    <source>
        <dbReference type="SAM" id="SignalP"/>
    </source>
</evidence>
<evidence type="ECO:0000256" key="4">
    <source>
        <dbReference type="ARBA" id="ARBA00022821"/>
    </source>
</evidence>
<evidence type="ECO:0000256" key="3">
    <source>
        <dbReference type="ARBA" id="ARBA00022704"/>
    </source>
</evidence>
<reference evidence="8" key="1">
    <citation type="submission" date="2013-06" db="EMBL/GenBank/DDBJ databases">
        <authorList>
            <person name="Zhao Q."/>
        </authorList>
    </citation>
    <scope>NUCLEOTIDE SEQUENCE</scope>
    <source>
        <strain evidence="8">cv. W1943</strain>
    </source>
</reference>
<dbReference type="SUPFAM" id="SSF54403">
    <property type="entry name" value="Cystatin/monellin"/>
    <property type="match status" value="1"/>
</dbReference>
<dbReference type="AlphaFoldDB" id="A0A0E0P7P8"/>
<dbReference type="CDD" id="cd00042">
    <property type="entry name" value="CY"/>
    <property type="match status" value="1"/>
</dbReference>
<dbReference type="InterPro" id="IPR046350">
    <property type="entry name" value="Cystatin_sf"/>
</dbReference>
<sequence length="151" mass="15451">MATSPMLFLVSLLLVLVAAATGDEASPSNAAAPAAPVLVGGRTEIRDVGSNKAVQSLGRFAVAEHNRRLRHGGSGGPADPVPVKLAFARVVEAQKQVVSGVAYYLMVAASARDPRGGAAAGGDRVFDAVVVVKAWLKSKELVSFTPASSTK</sequence>
<dbReference type="GO" id="GO:0006952">
    <property type="term" value="P:defense response"/>
    <property type="evidence" value="ECO:0007669"/>
    <property type="project" value="UniProtKB-KW"/>
</dbReference>
<dbReference type="OMA" id="RMVTITS"/>
<dbReference type="PANTHER" id="PTHR47373:SF2">
    <property type="entry name" value="CYSTEINE PROTEINASE INHIBITOR 10"/>
    <property type="match status" value="1"/>
</dbReference>
<dbReference type="HOGENOM" id="CLU_113093_0_1_1"/>
<evidence type="ECO:0000256" key="2">
    <source>
        <dbReference type="ARBA" id="ARBA00022690"/>
    </source>
</evidence>
<feature type="chain" id="PRO_5018521639" description="Cystatin domain-containing protein" evidence="5">
    <location>
        <begin position="23"/>
        <end position="151"/>
    </location>
</feature>
<evidence type="ECO:0000259" key="6">
    <source>
        <dbReference type="SMART" id="SM00043"/>
    </source>
</evidence>
<protein>
    <recommendedName>
        <fullName evidence="6">Cystatin domain-containing protein</fullName>
    </recommendedName>
</protein>
<dbReference type="eggNOG" id="ENOG502S4YZ">
    <property type="taxonomic scope" value="Eukaryota"/>
</dbReference>
<reference evidence="7" key="2">
    <citation type="submission" date="2015-06" db="UniProtKB">
        <authorList>
            <consortium name="EnsemblPlants"/>
        </authorList>
    </citation>
    <scope>IDENTIFICATION</scope>
</reference>
<keyword evidence="5" id="KW-0732">Signal</keyword>
<dbReference type="Pfam" id="PF16845">
    <property type="entry name" value="SQAPI"/>
    <property type="match status" value="1"/>
</dbReference>
<organism evidence="7 8">
    <name type="scientific">Oryza rufipogon</name>
    <name type="common">Brownbeard rice</name>
    <name type="synonym">Asian wild rice</name>
    <dbReference type="NCBI Taxonomy" id="4529"/>
    <lineage>
        <taxon>Eukaryota</taxon>
        <taxon>Viridiplantae</taxon>
        <taxon>Streptophyta</taxon>
        <taxon>Embryophyta</taxon>
        <taxon>Tracheophyta</taxon>
        <taxon>Spermatophyta</taxon>
        <taxon>Magnoliopsida</taxon>
        <taxon>Liliopsida</taxon>
        <taxon>Poales</taxon>
        <taxon>Poaceae</taxon>
        <taxon>BOP clade</taxon>
        <taxon>Oryzoideae</taxon>
        <taxon>Oryzeae</taxon>
        <taxon>Oryzinae</taxon>
        <taxon>Oryza</taxon>
    </lineage>
</organism>
<dbReference type="STRING" id="4529.A0A0E0P7P8"/>
<dbReference type="GO" id="GO:0004869">
    <property type="term" value="F:cysteine-type endopeptidase inhibitor activity"/>
    <property type="evidence" value="ECO:0007669"/>
    <property type="project" value="UniProtKB-KW"/>
</dbReference>